<dbReference type="AlphaFoldDB" id="A0A5B7TZC2"/>
<evidence type="ECO:0000313" key="3">
    <source>
        <dbReference type="Proteomes" id="UP000306229"/>
    </source>
</evidence>
<dbReference type="Proteomes" id="UP000306229">
    <property type="component" value="Chromosome"/>
</dbReference>
<dbReference type="SUPFAM" id="SSF56747">
    <property type="entry name" value="Prim-pol domain"/>
    <property type="match status" value="1"/>
</dbReference>
<name>A0A5B7TZC2_9FLAO</name>
<dbReference type="GO" id="GO:0016874">
    <property type="term" value="F:ligase activity"/>
    <property type="evidence" value="ECO:0007669"/>
    <property type="project" value="UniProtKB-KW"/>
</dbReference>
<keyword evidence="3" id="KW-1185">Reference proteome</keyword>
<dbReference type="InterPro" id="IPR014145">
    <property type="entry name" value="LigD_pol_dom"/>
</dbReference>
<dbReference type="Gene3D" id="3.90.920.10">
    <property type="entry name" value="DNA primase, PRIM domain"/>
    <property type="match status" value="1"/>
</dbReference>
<sequence length="301" mass="34896">MKTDTHDIIISHSDKILFPTSAITKNDIIKYYKNIANFMLPYLHDRPLTMQRFPEGITETGFFQKNEPSYFPDWITTKKIKKVDGWVNHIICNTEKTLIYLVNQEVLTFHIALSQIDKIDYPNKLVFDLDPPNGNFNLAIKAAKALRYLLEEELELSTYVMTTGSRGLHVVTPLNSDENFDEVHEFSKMVATYISNKNSKEFTTAIRKVKRKGRLYIDYLRNSYAQTSVAPFSVRAIEYAPIATPLNWDDLNDNSLHAQSYTINNIFKKLEREGNPWADFELNCKSIEKSKIQLKKLIDKI</sequence>
<evidence type="ECO:0000259" key="1">
    <source>
        <dbReference type="Pfam" id="PF21686"/>
    </source>
</evidence>
<dbReference type="EMBL" id="CP040749">
    <property type="protein sequence ID" value="QCX40137.1"/>
    <property type="molecule type" value="Genomic_DNA"/>
</dbReference>
<dbReference type="PANTHER" id="PTHR42705">
    <property type="entry name" value="BIFUNCTIONAL NON-HOMOLOGOUS END JOINING PROTEIN LIGD"/>
    <property type="match status" value="1"/>
</dbReference>
<dbReference type="OrthoDB" id="9802472at2"/>
<dbReference type="CDD" id="cd04861">
    <property type="entry name" value="LigD_Pol_like"/>
    <property type="match status" value="1"/>
</dbReference>
<dbReference type="PANTHER" id="PTHR42705:SF2">
    <property type="entry name" value="BIFUNCTIONAL NON-HOMOLOGOUS END JOINING PROTEIN LIGD"/>
    <property type="match status" value="1"/>
</dbReference>
<proteinExistence type="predicted"/>
<protein>
    <submittedName>
        <fullName evidence="2">ATP-dependent DNA ligase</fullName>
    </submittedName>
</protein>
<feature type="domain" description="DNA ligase D polymerase" evidence="1">
    <location>
        <begin position="24"/>
        <end position="277"/>
    </location>
</feature>
<dbReference type="Pfam" id="PF21686">
    <property type="entry name" value="LigD_Prim-Pol"/>
    <property type="match status" value="1"/>
</dbReference>
<gene>
    <name evidence="2" type="ORF">FF125_17415</name>
</gene>
<organism evidence="2 3">
    <name type="scientific">Aureibaculum algae</name>
    <dbReference type="NCBI Taxonomy" id="2584122"/>
    <lineage>
        <taxon>Bacteria</taxon>
        <taxon>Pseudomonadati</taxon>
        <taxon>Bacteroidota</taxon>
        <taxon>Flavobacteriia</taxon>
        <taxon>Flavobacteriales</taxon>
        <taxon>Flavobacteriaceae</taxon>
        <taxon>Aureibaculum</taxon>
    </lineage>
</organism>
<keyword evidence="2" id="KW-0436">Ligase</keyword>
<dbReference type="InterPro" id="IPR052171">
    <property type="entry name" value="NHEJ_LigD"/>
</dbReference>
<dbReference type="RefSeq" id="WP_138950971.1">
    <property type="nucleotide sequence ID" value="NZ_CP040749.1"/>
</dbReference>
<dbReference type="KEGG" id="fbe:FF125_17415"/>
<accession>A0A5B7TZC2</accession>
<evidence type="ECO:0000313" key="2">
    <source>
        <dbReference type="EMBL" id="QCX40137.1"/>
    </source>
</evidence>
<reference evidence="2 3" key="1">
    <citation type="submission" date="2019-05" db="EMBL/GenBank/DDBJ databases">
        <title>Algicella ahnfeltiae gen. nov., sp. nov., a novel marine bacterium of the family Flavobacteriaceae isolated from a red alga.</title>
        <authorList>
            <person name="Nedashkovskaya O.I."/>
            <person name="Kukhlevskiy A.D."/>
            <person name="Kim S.-G."/>
            <person name="Zhukova N.V."/>
            <person name="Mikhailov V.V."/>
        </authorList>
    </citation>
    <scope>NUCLEOTIDE SEQUENCE [LARGE SCALE GENOMIC DNA]</scope>
    <source>
        <strain evidence="2 3">10Alg115</strain>
    </source>
</reference>
<dbReference type="NCBIfam" id="TIGR02778">
    <property type="entry name" value="ligD_pol"/>
    <property type="match status" value="1"/>
</dbReference>